<dbReference type="EMBL" id="BAABDE010000002">
    <property type="protein sequence ID" value="GAA3773120.1"/>
    <property type="molecule type" value="Genomic_DNA"/>
</dbReference>
<gene>
    <name evidence="2" type="ORF">GCM10022403_005320</name>
</gene>
<protein>
    <submittedName>
        <fullName evidence="2">Uncharacterized protein</fullName>
    </submittedName>
</protein>
<evidence type="ECO:0000313" key="2">
    <source>
        <dbReference type="EMBL" id="GAA3773120.1"/>
    </source>
</evidence>
<evidence type="ECO:0000256" key="1">
    <source>
        <dbReference type="SAM" id="MobiDB-lite"/>
    </source>
</evidence>
<feature type="compositionally biased region" description="Basic residues" evidence="1">
    <location>
        <begin position="1"/>
        <end position="11"/>
    </location>
</feature>
<sequence>MTRFARGRSCRRQGPTGPDADPARPMARSLPAKEDQLSLEDFINSAAAITDGNSIGQGPRERAARDPAWRKGRLK</sequence>
<feature type="region of interest" description="Disordered" evidence="1">
    <location>
        <begin position="1"/>
        <end position="33"/>
    </location>
</feature>
<keyword evidence="3" id="KW-1185">Reference proteome</keyword>
<accession>A0ABP7GUZ0</accession>
<evidence type="ECO:0000313" key="3">
    <source>
        <dbReference type="Proteomes" id="UP001501009"/>
    </source>
</evidence>
<proteinExistence type="predicted"/>
<organism evidence="2 3">
    <name type="scientific">Streptomyces coacervatus</name>
    <dbReference type="NCBI Taxonomy" id="647381"/>
    <lineage>
        <taxon>Bacteria</taxon>
        <taxon>Bacillati</taxon>
        <taxon>Actinomycetota</taxon>
        <taxon>Actinomycetes</taxon>
        <taxon>Kitasatosporales</taxon>
        <taxon>Streptomycetaceae</taxon>
        <taxon>Streptomyces</taxon>
    </lineage>
</organism>
<feature type="compositionally biased region" description="Basic and acidic residues" evidence="1">
    <location>
        <begin position="59"/>
        <end position="69"/>
    </location>
</feature>
<dbReference type="Proteomes" id="UP001501009">
    <property type="component" value="Unassembled WGS sequence"/>
</dbReference>
<name>A0ABP7GUZ0_9ACTN</name>
<feature type="region of interest" description="Disordered" evidence="1">
    <location>
        <begin position="49"/>
        <end position="75"/>
    </location>
</feature>
<comment type="caution">
    <text evidence="2">The sequence shown here is derived from an EMBL/GenBank/DDBJ whole genome shotgun (WGS) entry which is preliminary data.</text>
</comment>
<reference evidence="3" key="1">
    <citation type="journal article" date="2019" name="Int. J. Syst. Evol. Microbiol.">
        <title>The Global Catalogue of Microorganisms (GCM) 10K type strain sequencing project: providing services to taxonomists for standard genome sequencing and annotation.</title>
        <authorList>
            <consortium name="The Broad Institute Genomics Platform"/>
            <consortium name="The Broad Institute Genome Sequencing Center for Infectious Disease"/>
            <person name="Wu L."/>
            <person name="Ma J."/>
        </authorList>
    </citation>
    <scope>NUCLEOTIDE SEQUENCE [LARGE SCALE GENOMIC DNA]</scope>
    <source>
        <strain evidence="3">JCM 17138</strain>
    </source>
</reference>